<proteinExistence type="predicted"/>
<evidence type="ECO:0000313" key="1">
    <source>
        <dbReference type="EMBL" id="TMV14926.1"/>
    </source>
</evidence>
<keyword evidence="2" id="KW-1185">Reference proteome</keyword>
<comment type="caution">
    <text evidence="1">The sequence shown here is derived from an EMBL/GenBank/DDBJ whole genome shotgun (WGS) entry which is preliminary data.</text>
</comment>
<protein>
    <submittedName>
        <fullName evidence="1">SIR2 family protein</fullName>
    </submittedName>
</protein>
<reference evidence="1 2" key="1">
    <citation type="submission" date="2019-05" db="EMBL/GenBank/DDBJ databases">
        <title>Marivita sp. nov. isolated from sea sediment.</title>
        <authorList>
            <person name="Kim W."/>
        </authorList>
    </citation>
    <scope>NUCLEOTIDE SEQUENCE [LARGE SCALE GENOMIC DNA]</scope>
    <source>
        <strain evidence="1 2">CAU 1492</strain>
    </source>
</reference>
<organism evidence="1 2">
    <name type="scientific">Arenibacterium halophilum</name>
    <dbReference type="NCBI Taxonomy" id="2583821"/>
    <lineage>
        <taxon>Bacteria</taxon>
        <taxon>Pseudomonadati</taxon>
        <taxon>Pseudomonadota</taxon>
        <taxon>Alphaproteobacteria</taxon>
        <taxon>Rhodobacterales</taxon>
        <taxon>Paracoccaceae</taxon>
        <taxon>Arenibacterium</taxon>
    </lineage>
</organism>
<sequence length="473" mass="53393">MINAPWDHDRCFPGKVLRRPRKSADLRWNTVFCRSKVRLNYWTNKPPSASNLRLFQSDGTWLAWDDCEEDGKTRRGAIGQVEERLLSALNATNLMALLGSGASFAAKNADGKQAPGMGDLWDDVRQKVGETNFDQVVANVWGATDKKDIESLLSLCKMTVELQAARRAAAGQDATGNMQVDLPSFVQNAEQAILDRVDFVSEKTDLISHKEFLRRLARRSADKARVKLFTTNYDRCIEEAAVTRNLALIDGFSHSAVQRFNRDHFQQDIVRRSAGSTRADYVDGVFHLYKLHGSMDWRRRKSDGVVIRRLGHDENHEPVLIYPRSSKYQEAFAPPYLDMFAAWQAALREPDTTLIVSGFGFADDHISAPVWSALESNLSIRLVLCDPCFVPVDELDVSLIDTQEHAISHTNENLHTYQQRILSLVKEGDSRITVLNGRFSDLAVALPEFMGETDRQRLEARLERIRGQDDGDG</sequence>
<dbReference type="EMBL" id="VCPC01000001">
    <property type="protein sequence ID" value="TMV14926.1"/>
    <property type="molecule type" value="Genomic_DNA"/>
</dbReference>
<dbReference type="Pfam" id="PF13289">
    <property type="entry name" value="SIR2_2"/>
    <property type="match status" value="1"/>
</dbReference>
<accession>A0ABY2XE01</accession>
<evidence type="ECO:0000313" key="2">
    <source>
        <dbReference type="Proteomes" id="UP001191082"/>
    </source>
</evidence>
<name>A0ABY2XE01_9RHOB</name>
<gene>
    <name evidence="1" type="ORF">FGK64_02820</name>
</gene>
<dbReference type="Proteomes" id="UP001191082">
    <property type="component" value="Unassembled WGS sequence"/>
</dbReference>